<organism evidence="1 2">
    <name type="scientific">Entomomonas asaccharolytica</name>
    <dbReference type="NCBI Taxonomy" id="2785331"/>
    <lineage>
        <taxon>Bacteria</taxon>
        <taxon>Pseudomonadati</taxon>
        <taxon>Pseudomonadota</taxon>
        <taxon>Gammaproteobacteria</taxon>
        <taxon>Pseudomonadales</taxon>
        <taxon>Pseudomonadaceae</taxon>
        <taxon>Entomomonas</taxon>
    </lineage>
</organism>
<protein>
    <submittedName>
        <fullName evidence="1">Uncharacterized protein</fullName>
    </submittedName>
</protein>
<accession>A0A974NFI7</accession>
<name>A0A974NFI7_9GAMM</name>
<proteinExistence type="predicted"/>
<dbReference type="EMBL" id="CP067393">
    <property type="protein sequence ID" value="QQP85472.1"/>
    <property type="molecule type" value="Genomic_DNA"/>
</dbReference>
<reference evidence="1 2" key="1">
    <citation type="submission" date="2021-01" db="EMBL/GenBank/DDBJ databases">
        <title>Entomomonas sp. F2A isolated from a house cricket (Acheta domesticus).</title>
        <authorList>
            <person name="Spergser J."/>
            <person name="Busse H.-J."/>
        </authorList>
    </citation>
    <scope>NUCLEOTIDE SEQUENCE [LARGE SCALE GENOMIC DNA]</scope>
    <source>
        <strain evidence="1 2">F2A</strain>
    </source>
</reference>
<evidence type="ECO:0000313" key="2">
    <source>
        <dbReference type="Proteomes" id="UP000595278"/>
    </source>
</evidence>
<dbReference type="RefSeq" id="WP_201092113.1">
    <property type="nucleotide sequence ID" value="NZ_CP067393.1"/>
</dbReference>
<dbReference type="AlphaFoldDB" id="A0A974NFI7"/>
<gene>
    <name evidence="1" type="ORF">JHT90_14030</name>
</gene>
<sequence length="238" mass="27477">MSKLLQFKDWLTIGEASNYLTMVFNELVKPTDLYRLAIENKLVLSLYFVNNTYIELATKESNNAFVFNNNYQLINDNSYCDLVTIDNSNLILKQHYYNNSDIPLRPDNNNKGIIFYLPDNLTYGRLINYTVNNRQLLQATIASCLPNDIYLIIRTDYLLNFVEQATQAEQPQTELHNKERLTLYQLIKILGTYAKLPLNQSYKTADLIREKIAPETGCNPPSREAIAKHLKAVINLQS</sequence>
<dbReference type="KEGG" id="eaz:JHT90_14030"/>
<keyword evidence="2" id="KW-1185">Reference proteome</keyword>
<dbReference type="Proteomes" id="UP000595278">
    <property type="component" value="Chromosome"/>
</dbReference>
<evidence type="ECO:0000313" key="1">
    <source>
        <dbReference type="EMBL" id="QQP85472.1"/>
    </source>
</evidence>